<evidence type="ECO:0000256" key="1">
    <source>
        <dbReference type="SAM" id="MobiDB-lite"/>
    </source>
</evidence>
<name>A0A165XXB3_9AGAM</name>
<protein>
    <submittedName>
        <fullName evidence="2">Uncharacterized protein</fullName>
    </submittedName>
</protein>
<keyword evidence="3" id="KW-1185">Reference proteome</keyword>
<organism evidence="2 3">
    <name type="scientific">Athelia psychrophila</name>
    <dbReference type="NCBI Taxonomy" id="1759441"/>
    <lineage>
        <taxon>Eukaryota</taxon>
        <taxon>Fungi</taxon>
        <taxon>Dikarya</taxon>
        <taxon>Basidiomycota</taxon>
        <taxon>Agaricomycotina</taxon>
        <taxon>Agaricomycetes</taxon>
        <taxon>Agaricomycetidae</taxon>
        <taxon>Atheliales</taxon>
        <taxon>Atheliaceae</taxon>
        <taxon>Athelia</taxon>
    </lineage>
</organism>
<sequence>MVSKKWELEQQRRQRLSKADDEEEREISNVMAGAIFLKRPESFRNGSLGRLRRKESGNEARKDLANLDEARGSAPTTRMRMDGSGPQTRFPSKPHGMLSLIHLLIGFSSELVL</sequence>
<evidence type="ECO:0000313" key="3">
    <source>
        <dbReference type="Proteomes" id="UP000076532"/>
    </source>
</evidence>
<reference evidence="2 3" key="1">
    <citation type="journal article" date="2016" name="Mol. Biol. Evol.">
        <title>Comparative Genomics of Early-Diverging Mushroom-Forming Fungi Provides Insights into the Origins of Lignocellulose Decay Capabilities.</title>
        <authorList>
            <person name="Nagy L.G."/>
            <person name="Riley R."/>
            <person name="Tritt A."/>
            <person name="Adam C."/>
            <person name="Daum C."/>
            <person name="Floudas D."/>
            <person name="Sun H."/>
            <person name="Yadav J.S."/>
            <person name="Pangilinan J."/>
            <person name="Larsson K.H."/>
            <person name="Matsuura K."/>
            <person name="Barry K."/>
            <person name="Labutti K."/>
            <person name="Kuo R."/>
            <person name="Ohm R.A."/>
            <person name="Bhattacharya S.S."/>
            <person name="Shirouzu T."/>
            <person name="Yoshinaga Y."/>
            <person name="Martin F.M."/>
            <person name="Grigoriev I.V."/>
            <person name="Hibbett D.S."/>
        </authorList>
    </citation>
    <scope>NUCLEOTIDE SEQUENCE [LARGE SCALE GENOMIC DNA]</scope>
    <source>
        <strain evidence="2 3">CBS 109695</strain>
    </source>
</reference>
<gene>
    <name evidence="2" type="ORF">FIBSPDRAFT_874056</name>
</gene>
<dbReference type="Proteomes" id="UP000076532">
    <property type="component" value="Unassembled WGS sequence"/>
</dbReference>
<feature type="non-terminal residue" evidence="2">
    <location>
        <position position="113"/>
    </location>
</feature>
<feature type="region of interest" description="Disordered" evidence="1">
    <location>
        <begin position="70"/>
        <end position="93"/>
    </location>
</feature>
<dbReference type="AlphaFoldDB" id="A0A165XXB3"/>
<evidence type="ECO:0000313" key="2">
    <source>
        <dbReference type="EMBL" id="KZP08992.1"/>
    </source>
</evidence>
<dbReference type="EMBL" id="KV417710">
    <property type="protein sequence ID" value="KZP08992.1"/>
    <property type="molecule type" value="Genomic_DNA"/>
</dbReference>
<feature type="region of interest" description="Disordered" evidence="1">
    <location>
        <begin position="1"/>
        <end position="24"/>
    </location>
</feature>
<proteinExistence type="predicted"/>
<feature type="compositionally biased region" description="Basic and acidic residues" evidence="1">
    <location>
        <begin position="1"/>
        <end position="12"/>
    </location>
</feature>
<accession>A0A165XXB3</accession>